<feature type="domain" description="Ribulose bisphosphate carboxylase small subunit" evidence="4">
    <location>
        <begin position="12"/>
        <end position="109"/>
    </location>
</feature>
<organism evidence="5 6">
    <name type="scientific">Guyparkeria halophila</name>
    <dbReference type="NCBI Taxonomy" id="47960"/>
    <lineage>
        <taxon>Bacteria</taxon>
        <taxon>Pseudomonadati</taxon>
        <taxon>Pseudomonadota</taxon>
        <taxon>Gammaproteobacteria</taxon>
        <taxon>Chromatiales</taxon>
        <taxon>Thioalkalibacteraceae</taxon>
        <taxon>Guyparkeria</taxon>
    </lineage>
</organism>
<dbReference type="GO" id="GO:0016984">
    <property type="term" value="F:ribulose-bisphosphate carboxylase activity"/>
    <property type="evidence" value="ECO:0007669"/>
    <property type="project" value="UniProtKB-UniRule"/>
</dbReference>
<name>A0A6I6D2H5_9GAMM</name>
<dbReference type="InterPro" id="IPR024681">
    <property type="entry name" value="RuBisCO_ssu"/>
</dbReference>
<evidence type="ECO:0000256" key="2">
    <source>
        <dbReference type="ARBA" id="ARBA00023300"/>
    </source>
</evidence>
<keyword evidence="2 3" id="KW-0120">Carbon dioxide fixation</keyword>
<dbReference type="PRINTS" id="PR00152">
    <property type="entry name" value="RUBISCOSMALL"/>
</dbReference>
<evidence type="ECO:0000313" key="5">
    <source>
        <dbReference type="EMBL" id="QGT78113.1"/>
    </source>
</evidence>
<comment type="similarity">
    <text evidence="3">Belongs to the RuBisCO small chain family.</text>
</comment>
<dbReference type="AlphaFoldDB" id="A0A6I6D2H5"/>
<dbReference type="KEGG" id="ghl:GM160_03940"/>
<gene>
    <name evidence="3" type="primary">cbbS</name>
    <name evidence="5" type="ORF">GM160_03940</name>
</gene>
<dbReference type="Proteomes" id="UP000427716">
    <property type="component" value="Chromosome"/>
</dbReference>
<accession>A0A6I6D2H5</accession>
<sequence>MNQMQDYKTTVKFETFSYLPPMTPDQIRAQIEYALSQGWAPSIEHVEPENMMNHYWYMWKLPFFGEDNVENVLSEIEECHRKYPGHHVRLVAYDNFTQSQGTAFVVYRAG</sequence>
<comment type="subunit">
    <text evidence="3">Heterohexadecamer of 8 large and 8 small subunits.</text>
</comment>
<dbReference type="EMBL" id="CP046415">
    <property type="protein sequence ID" value="QGT78113.1"/>
    <property type="molecule type" value="Genomic_DNA"/>
</dbReference>
<keyword evidence="1 3" id="KW-0113">Calvin cycle</keyword>
<dbReference type="SUPFAM" id="SSF55239">
    <property type="entry name" value="RuBisCO, small subunit"/>
    <property type="match status" value="1"/>
</dbReference>
<evidence type="ECO:0000313" key="6">
    <source>
        <dbReference type="Proteomes" id="UP000427716"/>
    </source>
</evidence>
<dbReference type="CDD" id="cd03527">
    <property type="entry name" value="RuBisCO_small"/>
    <property type="match status" value="1"/>
</dbReference>
<comment type="miscellaneous">
    <text evidence="3">The basic functional RuBisCO is composed of a large chain homodimer in a 'head-to-tail' conformation. In form I RuBisCO this homodimer is arranged in a barrel-like tetramer with the small subunits forming a tetrameric 'cap' on each end of the 'barrel'.</text>
</comment>
<dbReference type="InterPro" id="IPR036385">
    <property type="entry name" value="RuBisCO_ssu_sf"/>
</dbReference>
<dbReference type="PANTHER" id="PTHR31262">
    <property type="entry name" value="RIBULOSE BISPHOSPHATE CARBOXYLASE SMALL CHAIN 1, CHLOROPLASTIC"/>
    <property type="match status" value="1"/>
</dbReference>
<evidence type="ECO:0000259" key="4">
    <source>
        <dbReference type="SMART" id="SM00961"/>
    </source>
</evidence>
<dbReference type="Gene3D" id="3.30.190.10">
    <property type="entry name" value="Ribulose bisphosphate carboxylase, small subunit"/>
    <property type="match status" value="1"/>
</dbReference>
<dbReference type="InterPro" id="IPR000894">
    <property type="entry name" value="RuBisCO_ssu_dom"/>
</dbReference>
<dbReference type="HAMAP" id="MF_00859">
    <property type="entry name" value="RuBisCO_S_bact"/>
    <property type="match status" value="1"/>
</dbReference>
<comment type="function">
    <text evidence="3">RuBisCO catalyzes two reactions: the carboxylation of D-ribulose 1,5-bisphosphate, the primary event in carbon dioxide fixation, as well as the oxidative fragmentation of the pentose substrate. Both reactions occur simultaneously and in competition at the same active site. Although the small subunit is not catalytic it is essential for maximal activity.</text>
</comment>
<dbReference type="GO" id="GO:0019253">
    <property type="term" value="P:reductive pentose-phosphate cycle"/>
    <property type="evidence" value="ECO:0007669"/>
    <property type="project" value="UniProtKB-UniRule"/>
</dbReference>
<reference evidence="5 6" key="1">
    <citation type="submission" date="2019-11" db="EMBL/GenBank/DDBJ databases">
        <authorList>
            <person name="Zhang J."/>
            <person name="Sun C."/>
        </authorList>
    </citation>
    <scope>NUCLEOTIDE SEQUENCE [LARGE SCALE GENOMIC DNA]</scope>
    <source>
        <strain evidence="6">sp2</strain>
    </source>
</reference>
<keyword evidence="6" id="KW-1185">Reference proteome</keyword>
<dbReference type="Pfam" id="PF00101">
    <property type="entry name" value="RuBisCO_small"/>
    <property type="match status" value="1"/>
</dbReference>
<dbReference type="SMART" id="SM00961">
    <property type="entry name" value="RuBisCO_small"/>
    <property type="match status" value="1"/>
</dbReference>
<evidence type="ECO:0000256" key="3">
    <source>
        <dbReference type="HAMAP-Rule" id="MF_00859"/>
    </source>
</evidence>
<evidence type="ECO:0000256" key="1">
    <source>
        <dbReference type="ARBA" id="ARBA00022567"/>
    </source>
</evidence>
<proteinExistence type="inferred from homology"/>
<protein>
    <recommendedName>
        <fullName evidence="3">Ribulose bisphosphate carboxylase small subunit</fullName>
        <shortName evidence="3">RuBisCO small subunit</shortName>
    </recommendedName>
</protein>
<dbReference type="RefSeq" id="WP_136865894.1">
    <property type="nucleotide sequence ID" value="NZ_CP046415.1"/>
</dbReference>